<name>A0A2M9D0Q6_9CELL</name>
<feature type="transmembrane region" description="Helical" evidence="1">
    <location>
        <begin position="38"/>
        <end position="56"/>
    </location>
</feature>
<dbReference type="AlphaFoldDB" id="A0A2M9D0Q6"/>
<dbReference type="RefSeq" id="WP_157802505.1">
    <property type="nucleotide sequence ID" value="NZ_BOOX01000010.1"/>
</dbReference>
<evidence type="ECO:0000256" key="1">
    <source>
        <dbReference type="SAM" id="Phobius"/>
    </source>
</evidence>
<comment type="caution">
    <text evidence="2">The sequence shown here is derived from an EMBL/GenBank/DDBJ whole genome shotgun (WGS) entry which is preliminary data.</text>
</comment>
<sequence length="219" mass="21493">MPATLDRPLRLARTAVVATLVLALSATGHVLAGGTLPGVVGAVALAAVTLAVVAAASRWTTTAARLVLVLAVGQAGLHRGMSMLGGAVPCAPDGLADPHAAHAGTALVGSTLAGSTALGAGSPVAVCAPSPVGMLTHGDPAAMLVAHAVAALVAGVLVARGEQAVRGLAAWIALRVPAATPPGVVRPVLRARVRQRPRLVRARTAVLVRGPPRAPAPAL</sequence>
<protein>
    <submittedName>
        <fullName evidence="2">Uncharacterized protein</fullName>
    </submittedName>
</protein>
<keyword evidence="3" id="KW-1185">Reference proteome</keyword>
<evidence type="ECO:0000313" key="3">
    <source>
        <dbReference type="Proteomes" id="UP000231693"/>
    </source>
</evidence>
<dbReference type="EMBL" id="PGFE01000001">
    <property type="protein sequence ID" value="PJJ77781.1"/>
    <property type="molecule type" value="Genomic_DNA"/>
</dbReference>
<keyword evidence="1" id="KW-0472">Membrane</keyword>
<proteinExistence type="predicted"/>
<keyword evidence="1" id="KW-1133">Transmembrane helix</keyword>
<accession>A0A2M9D0Q6</accession>
<gene>
    <name evidence="2" type="ORF">CLV28_1007</name>
</gene>
<evidence type="ECO:0000313" key="2">
    <source>
        <dbReference type="EMBL" id="PJJ77781.1"/>
    </source>
</evidence>
<dbReference type="Proteomes" id="UP000231693">
    <property type="component" value="Unassembled WGS sequence"/>
</dbReference>
<organism evidence="2 3">
    <name type="scientific">Sediminihabitans luteus</name>
    <dbReference type="NCBI Taxonomy" id="1138585"/>
    <lineage>
        <taxon>Bacteria</taxon>
        <taxon>Bacillati</taxon>
        <taxon>Actinomycetota</taxon>
        <taxon>Actinomycetes</taxon>
        <taxon>Micrococcales</taxon>
        <taxon>Cellulomonadaceae</taxon>
        <taxon>Sediminihabitans</taxon>
    </lineage>
</organism>
<reference evidence="2 3" key="1">
    <citation type="submission" date="2017-11" db="EMBL/GenBank/DDBJ databases">
        <title>Genomic Encyclopedia of Archaeal and Bacterial Type Strains, Phase II (KMG-II): From Individual Species to Whole Genera.</title>
        <authorList>
            <person name="Goeker M."/>
        </authorList>
    </citation>
    <scope>NUCLEOTIDE SEQUENCE [LARGE SCALE GENOMIC DNA]</scope>
    <source>
        <strain evidence="2 3">DSM 25478</strain>
    </source>
</reference>
<keyword evidence="1" id="KW-0812">Transmembrane</keyword>